<accession>W2K3N0</accession>
<gene>
    <name evidence="2" type="ORF">L917_19708</name>
</gene>
<dbReference type="EMBL" id="KI682949">
    <property type="protein sequence ID" value="ETL79717.1"/>
    <property type="molecule type" value="Genomic_DNA"/>
</dbReference>
<name>W2K3N0_PHYNI</name>
<dbReference type="InterPro" id="IPR021109">
    <property type="entry name" value="Peptidase_aspartic_dom_sf"/>
</dbReference>
<evidence type="ECO:0000256" key="1">
    <source>
        <dbReference type="SAM" id="MobiDB-lite"/>
    </source>
</evidence>
<dbReference type="OrthoDB" id="128750at2759"/>
<feature type="non-terminal residue" evidence="2">
    <location>
        <position position="290"/>
    </location>
</feature>
<reference evidence="2" key="1">
    <citation type="submission" date="2013-11" db="EMBL/GenBank/DDBJ databases">
        <title>The Genome Sequence of Phytophthora parasitica CHvinca01.</title>
        <authorList>
            <consortium name="The Broad Institute Genomics Platform"/>
            <person name="Russ C."/>
            <person name="Tyler B."/>
            <person name="Panabieres F."/>
            <person name="Shan W."/>
            <person name="Tripathy S."/>
            <person name="Grunwald N."/>
            <person name="Machado M."/>
            <person name="Johnson C.S."/>
            <person name="Arredondo F."/>
            <person name="Hong C."/>
            <person name="Coffey M."/>
            <person name="Young S.K."/>
            <person name="Zeng Q."/>
            <person name="Gargeya S."/>
            <person name="Fitzgerald M."/>
            <person name="Abouelleil A."/>
            <person name="Alvarado L."/>
            <person name="Chapman S.B."/>
            <person name="Gainer-Dewar J."/>
            <person name="Goldberg J."/>
            <person name="Griggs A."/>
            <person name="Gujja S."/>
            <person name="Hansen M."/>
            <person name="Howarth C."/>
            <person name="Imamovic A."/>
            <person name="Ireland A."/>
            <person name="Larimer J."/>
            <person name="McCowan C."/>
            <person name="Murphy C."/>
            <person name="Pearson M."/>
            <person name="Poon T.W."/>
            <person name="Priest M."/>
            <person name="Roberts A."/>
            <person name="Saif S."/>
            <person name="Shea T."/>
            <person name="Sykes S."/>
            <person name="Wortman J."/>
            <person name="Nusbaum C."/>
            <person name="Birren B."/>
        </authorList>
    </citation>
    <scope>NUCLEOTIDE SEQUENCE [LARGE SCALE GENOMIC DNA]</scope>
    <source>
        <strain evidence="2">CHvinca01</strain>
    </source>
</reference>
<sequence>TKKGPNQSYQKSQKPNGNKWCNLHKTNSHSDSECFTQKKNASKGGFGKSMSGKKAEKARKMIAEDLESEYSFSDEGKVAGSKLKNREPAQKRPMRLRIRLSKTTKARMALVDTVCSTSNINAALLELNRELDFKLLPFALTYEQVDGYVKAAGAITVMFRFMDLNYGTRITHTFSVLKEAKDEMVIGRDLLTALGIIVNFRDGTVKWNGSAVQVNMGKRETKEEQPHQHVQSEVKEINDTLVEPKNMVGAAEIDQKTYEKILELLTRFEKLYNGHLGCMKFPDYILPMAE</sequence>
<dbReference type="Proteomes" id="UP000054423">
    <property type="component" value="Unassembled WGS sequence"/>
</dbReference>
<feature type="non-terminal residue" evidence="2">
    <location>
        <position position="1"/>
    </location>
</feature>
<evidence type="ECO:0000313" key="2">
    <source>
        <dbReference type="EMBL" id="ETL79717.1"/>
    </source>
</evidence>
<dbReference type="VEuPathDB" id="FungiDB:PPTG_17684"/>
<protein>
    <submittedName>
        <fullName evidence="2">Uncharacterized protein</fullName>
    </submittedName>
</protein>
<dbReference type="AlphaFoldDB" id="W2K3N0"/>
<dbReference type="VEuPathDB" id="FungiDB:PPTG_24188"/>
<organism evidence="2">
    <name type="scientific">Phytophthora nicotianae</name>
    <name type="common">Potato buckeye rot agent</name>
    <name type="synonym">Phytophthora parasitica</name>
    <dbReference type="NCBI Taxonomy" id="4792"/>
    <lineage>
        <taxon>Eukaryota</taxon>
        <taxon>Sar</taxon>
        <taxon>Stramenopiles</taxon>
        <taxon>Oomycota</taxon>
        <taxon>Peronosporomycetes</taxon>
        <taxon>Peronosporales</taxon>
        <taxon>Peronosporaceae</taxon>
        <taxon>Phytophthora</taxon>
    </lineage>
</organism>
<feature type="region of interest" description="Disordered" evidence="1">
    <location>
        <begin position="1"/>
        <end position="57"/>
    </location>
</feature>
<feature type="compositionally biased region" description="Polar residues" evidence="1">
    <location>
        <begin position="1"/>
        <end position="16"/>
    </location>
</feature>
<dbReference type="Gene3D" id="2.40.70.10">
    <property type="entry name" value="Acid Proteases"/>
    <property type="match status" value="1"/>
</dbReference>
<proteinExistence type="predicted"/>